<dbReference type="PANTHER" id="PTHR33264">
    <property type="entry name" value="EXPRESSED PROTEIN"/>
    <property type="match status" value="1"/>
</dbReference>
<evidence type="ECO:0000313" key="1">
    <source>
        <dbReference type="EMBL" id="KAF6162979.1"/>
    </source>
</evidence>
<accession>A0A7J7N6X5</accession>
<dbReference type="Proteomes" id="UP000541444">
    <property type="component" value="Unassembled WGS sequence"/>
</dbReference>
<dbReference type="PANTHER" id="PTHR33264:SF8">
    <property type="entry name" value="EXPRESSED PROTEIN"/>
    <property type="match status" value="1"/>
</dbReference>
<sequence length="149" mass="16734">MSKLTQTVTRQMVIQPTAADRRHPLLPNQTPPRNRKFSEMAGGTAAEVAAICCCCPCGLMNLVVLAVYKLPAGLCRRALRKKRKQRLKRAGLLPSKSKRGCVSDEIQPMSAKISENKEALSEKEVIDLEKEMWDKFCSTGFWRSPSQRE</sequence>
<reference evidence="1 2" key="1">
    <citation type="journal article" date="2020" name="IScience">
        <title>Genome Sequencing of the Endangered Kingdonia uniflora (Circaeasteraceae, Ranunculales) Reveals Potential Mechanisms of Evolutionary Specialization.</title>
        <authorList>
            <person name="Sun Y."/>
            <person name="Deng T."/>
            <person name="Zhang A."/>
            <person name="Moore M.J."/>
            <person name="Landis J.B."/>
            <person name="Lin N."/>
            <person name="Zhang H."/>
            <person name="Zhang X."/>
            <person name="Huang J."/>
            <person name="Zhang X."/>
            <person name="Sun H."/>
            <person name="Wang H."/>
        </authorList>
    </citation>
    <scope>NUCLEOTIDE SEQUENCE [LARGE SCALE GENOMIC DNA]</scope>
    <source>
        <strain evidence="1">TB1705</strain>
        <tissue evidence="1">Leaf</tissue>
    </source>
</reference>
<organism evidence="1 2">
    <name type="scientific">Kingdonia uniflora</name>
    <dbReference type="NCBI Taxonomy" id="39325"/>
    <lineage>
        <taxon>Eukaryota</taxon>
        <taxon>Viridiplantae</taxon>
        <taxon>Streptophyta</taxon>
        <taxon>Embryophyta</taxon>
        <taxon>Tracheophyta</taxon>
        <taxon>Spermatophyta</taxon>
        <taxon>Magnoliopsida</taxon>
        <taxon>Ranunculales</taxon>
        <taxon>Circaeasteraceae</taxon>
        <taxon>Kingdonia</taxon>
    </lineage>
</organism>
<dbReference type="OrthoDB" id="695262at2759"/>
<evidence type="ECO:0008006" key="3">
    <source>
        <dbReference type="Google" id="ProtNLM"/>
    </source>
</evidence>
<gene>
    <name evidence="1" type="ORF">GIB67_021128</name>
</gene>
<proteinExistence type="predicted"/>
<dbReference type="EMBL" id="JACGCM010001009">
    <property type="protein sequence ID" value="KAF6162979.1"/>
    <property type="molecule type" value="Genomic_DNA"/>
</dbReference>
<keyword evidence="2" id="KW-1185">Reference proteome</keyword>
<dbReference type="AlphaFoldDB" id="A0A7J7N6X5"/>
<name>A0A7J7N6X5_9MAGN</name>
<protein>
    <recommendedName>
        <fullName evidence="3">Pollen preferential protein</fullName>
    </recommendedName>
</protein>
<evidence type="ECO:0000313" key="2">
    <source>
        <dbReference type="Proteomes" id="UP000541444"/>
    </source>
</evidence>
<comment type="caution">
    <text evidence="1">The sequence shown here is derived from an EMBL/GenBank/DDBJ whole genome shotgun (WGS) entry which is preliminary data.</text>
</comment>